<dbReference type="EMBL" id="JAVFWL010000006">
    <property type="protein sequence ID" value="KAK6764521.1"/>
    <property type="molecule type" value="Genomic_DNA"/>
</dbReference>
<gene>
    <name evidence="2" type="primary">Necator_chrX.g24899</name>
    <name evidence="2" type="ORF">RB195_024734</name>
</gene>
<evidence type="ECO:0000313" key="2">
    <source>
        <dbReference type="EMBL" id="KAK6764521.1"/>
    </source>
</evidence>
<evidence type="ECO:0000313" key="3">
    <source>
        <dbReference type="Proteomes" id="UP001303046"/>
    </source>
</evidence>
<keyword evidence="3" id="KW-1185">Reference proteome</keyword>
<keyword evidence="1" id="KW-0175">Coiled coil</keyword>
<proteinExistence type="predicted"/>
<name>A0ABR1ERJ3_NECAM</name>
<accession>A0ABR1ERJ3</accession>
<sequence>MTAGVVLPNLKYDAIVLTHKTAIPPLPTPDTLYDDMVDDCRNIMRTIETLDELRSDIEYFYNSNLRYGELEREAQILELKAEICKLKLQSLRQHLRLLFSVVPILIATKTMSALAWRAKMQEPQSYVRRDEQEKELLTTQKDIEIIVNDQLQGMNEFFTAICEIRSSCLNMERGQKESLNVRILETVQFISATVADIKEQMERFDTRGQLFADGGKLPDGNQREGWESSEQAKIASNAEYMEAVEMEYEKAREDPKEAAIRAEIKSLETELTNVQKRLRELARKRTCRQREAALRGWLSVREVPDTLFPLQRKRASLGHMRTTGNFSADESGEAAVRVGD</sequence>
<dbReference type="Proteomes" id="UP001303046">
    <property type="component" value="Unassembled WGS sequence"/>
</dbReference>
<comment type="caution">
    <text evidence="2">The sequence shown here is derived from an EMBL/GenBank/DDBJ whole genome shotgun (WGS) entry which is preliminary data.</text>
</comment>
<protein>
    <submittedName>
        <fullName evidence="2">Uncharacterized protein</fullName>
    </submittedName>
</protein>
<reference evidence="2 3" key="1">
    <citation type="submission" date="2023-08" db="EMBL/GenBank/DDBJ databases">
        <title>A Necator americanus chromosomal reference genome.</title>
        <authorList>
            <person name="Ilik V."/>
            <person name="Petrzelkova K.J."/>
            <person name="Pardy F."/>
            <person name="Fuh T."/>
            <person name="Niatou-Singa F.S."/>
            <person name="Gouil Q."/>
            <person name="Baker L."/>
            <person name="Ritchie M.E."/>
            <person name="Jex A.R."/>
            <person name="Gazzola D."/>
            <person name="Li H."/>
            <person name="Toshio Fujiwara R."/>
            <person name="Zhan B."/>
            <person name="Aroian R.V."/>
            <person name="Pafco B."/>
            <person name="Schwarz E.M."/>
        </authorList>
    </citation>
    <scope>NUCLEOTIDE SEQUENCE [LARGE SCALE GENOMIC DNA]</scope>
    <source>
        <strain evidence="2 3">Aroian</strain>
        <tissue evidence="2">Whole animal</tissue>
    </source>
</reference>
<evidence type="ECO:0000256" key="1">
    <source>
        <dbReference type="SAM" id="Coils"/>
    </source>
</evidence>
<feature type="coiled-coil region" evidence="1">
    <location>
        <begin position="257"/>
        <end position="284"/>
    </location>
</feature>
<organism evidence="2 3">
    <name type="scientific">Necator americanus</name>
    <name type="common">Human hookworm</name>
    <dbReference type="NCBI Taxonomy" id="51031"/>
    <lineage>
        <taxon>Eukaryota</taxon>
        <taxon>Metazoa</taxon>
        <taxon>Ecdysozoa</taxon>
        <taxon>Nematoda</taxon>
        <taxon>Chromadorea</taxon>
        <taxon>Rhabditida</taxon>
        <taxon>Rhabditina</taxon>
        <taxon>Rhabditomorpha</taxon>
        <taxon>Strongyloidea</taxon>
        <taxon>Ancylostomatidae</taxon>
        <taxon>Bunostominae</taxon>
        <taxon>Necator</taxon>
    </lineage>
</organism>